<evidence type="ECO:0000256" key="5">
    <source>
        <dbReference type="SAM" id="Phobius"/>
    </source>
</evidence>
<name>A0A3D2SPJ7_9GAMM</name>
<evidence type="ECO:0000313" key="8">
    <source>
        <dbReference type="EMBL" id="UYF71706.1"/>
    </source>
</evidence>
<feature type="domain" description="Integral membrane bound transporter" evidence="6">
    <location>
        <begin position="38"/>
        <end position="156"/>
    </location>
</feature>
<dbReference type="EMBL" id="DPVE01000216">
    <property type="protein sequence ID" value="HCK30908.1"/>
    <property type="molecule type" value="Genomic_DNA"/>
</dbReference>
<reference evidence="7 9" key="1">
    <citation type="journal article" date="2018" name="Nat. Biotechnol.">
        <title>A standardized bacterial taxonomy based on genome phylogeny substantially revises the tree of life.</title>
        <authorList>
            <person name="Parks D.H."/>
            <person name="Chuvochina M."/>
            <person name="Waite D.W."/>
            <person name="Rinke C."/>
            <person name="Skarshewski A."/>
            <person name="Chaumeil P.A."/>
            <person name="Hugenholtz P."/>
        </authorList>
    </citation>
    <scope>NUCLEOTIDE SEQUENCE [LARGE SCALE GENOMIC DNA]</scope>
    <source>
        <strain evidence="7">UBA9669</strain>
    </source>
</reference>
<dbReference type="GO" id="GO:0016020">
    <property type="term" value="C:membrane"/>
    <property type="evidence" value="ECO:0007669"/>
    <property type="project" value="UniProtKB-SubCell"/>
</dbReference>
<dbReference type="Proteomes" id="UP001164064">
    <property type="component" value="Chromosome"/>
</dbReference>
<keyword evidence="2 5" id="KW-0812">Transmembrane</keyword>
<accession>A0A3D2SPJ7</accession>
<evidence type="ECO:0000313" key="7">
    <source>
        <dbReference type="EMBL" id="HCK30908.1"/>
    </source>
</evidence>
<organism evidence="7 9">
    <name type="scientific">Acinetobacter ursingii</name>
    <dbReference type="NCBI Taxonomy" id="108980"/>
    <lineage>
        <taxon>Bacteria</taxon>
        <taxon>Pseudomonadati</taxon>
        <taxon>Pseudomonadota</taxon>
        <taxon>Gammaproteobacteria</taxon>
        <taxon>Moraxellales</taxon>
        <taxon>Moraxellaceae</taxon>
        <taxon>Acinetobacter</taxon>
    </lineage>
</organism>
<evidence type="ECO:0000256" key="1">
    <source>
        <dbReference type="ARBA" id="ARBA00004141"/>
    </source>
</evidence>
<dbReference type="EMBL" id="CP089051">
    <property type="protein sequence ID" value="UYF71706.1"/>
    <property type="molecule type" value="Genomic_DNA"/>
</dbReference>
<feature type="transmembrane region" description="Helical" evidence="5">
    <location>
        <begin position="139"/>
        <end position="160"/>
    </location>
</feature>
<evidence type="ECO:0000259" key="6">
    <source>
        <dbReference type="Pfam" id="PF13515"/>
    </source>
</evidence>
<comment type="subcellular location">
    <subcellularLocation>
        <location evidence="1">Membrane</location>
        <topology evidence="1">Multi-pass membrane protein</topology>
    </subcellularLocation>
</comment>
<dbReference type="InterPro" id="IPR049453">
    <property type="entry name" value="Memb_transporter_dom"/>
</dbReference>
<reference evidence="8" key="2">
    <citation type="journal article" date="2022" name="J Glob Antimicrob Resist">
        <title>Comparative analysis of IMP-4- and OXA-58-containing plasmids of three carbapenemase-producing Acinetobacter ursingii strains in the Netherlands.</title>
        <authorList>
            <person name="Hendrickx A.P.A."/>
            <person name="Schade R.P."/>
            <person name="Landman F."/>
            <person name="Bosch T."/>
            <person name="Schouls L.M."/>
            <person name="van Dijk K."/>
        </authorList>
    </citation>
    <scope>NUCLEOTIDE SEQUENCE</scope>
    <source>
        <strain evidence="8">RIVM_C010559</strain>
    </source>
</reference>
<dbReference type="RefSeq" id="WP_004986250.1">
    <property type="nucleotide sequence ID" value="NZ_BCMC01000026.1"/>
</dbReference>
<evidence type="ECO:0000256" key="4">
    <source>
        <dbReference type="ARBA" id="ARBA00023136"/>
    </source>
</evidence>
<gene>
    <name evidence="7" type="ORF">DHW29_12445</name>
    <name evidence="8" type="ORF">LSO60_16080</name>
</gene>
<dbReference type="AlphaFoldDB" id="A0A3D2SPJ7"/>
<proteinExistence type="predicted"/>
<keyword evidence="3 5" id="KW-1133">Transmembrane helix</keyword>
<dbReference type="Proteomes" id="UP000263596">
    <property type="component" value="Unassembled WGS sequence"/>
</dbReference>
<dbReference type="Pfam" id="PF13515">
    <property type="entry name" value="FUSC_2"/>
    <property type="match status" value="1"/>
</dbReference>
<feature type="transmembrane region" description="Helical" evidence="5">
    <location>
        <begin position="63"/>
        <end position="87"/>
    </location>
</feature>
<evidence type="ECO:0000256" key="2">
    <source>
        <dbReference type="ARBA" id="ARBA00022692"/>
    </source>
</evidence>
<feature type="transmembrane region" description="Helical" evidence="5">
    <location>
        <begin position="115"/>
        <end position="133"/>
    </location>
</feature>
<feature type="transmembrane region" description="Helical" evidence="5">
    <location>
        <begin position="12"/>
        <end position="29"/>
    </location>
</feature>
<feature type="transmembrane region" description="Helical" evidence="5">
    <location>
        <begin position="93"/>
        <end position="110"/>
    </location>
</feature>
<evidence type="ECO:0000256" key="3">
    <source>
        <dbReference type="ARBA" id="ARBA00022989"/>
    </source>
</evidence>
<sequence length="166" mass="18934">MNKSSSAQIQYIIKILTCTVIISIISIIFDKDKTSNFFLWATLTSFFTLQADQNIKVNFNQITGNIIGSIVGILIWFLIFSASHYVAYINLEYWFLILGIFLTTLICIIVRHTEYCGIALASFLIVTIYDVAHQTIEGALFRIVFCAAGCFIAYLVDIAVRRWMYK</sequence>
<protein>
    <submittedName>
        <fullName evidence="7">FUSC family protein</fullName>
    </submittedName>
</protein>
<keyword evidence="4 5" id="KW-0472">Membrane</keyword>
<evidence type="ECO:0000313" key="9">
    <source>
        <dbReference type="Proteomes" id="UP000263596"/>
    </source>
</evidence>